<feature type="domain" description="Zn(2)-C6 fungal-type" evidence="1">
    <location>
        <begin position="23"/>
        <end position="52"/>
    </location>
</feature>
<accession>A0A2P4QC31</accession>
<dbReference type="SMART" id="SM00066">
    <property type="entry name" value="GAL4"/>
    <property type="match status" value="1"/>
</dbReference>
<reference evidence="2 3" key="2">
    <citation type="journal article" date="2018" name="New Phytol.">
        <title>High intraspecific genome diversity in the model arbuscular mycorrhizal symbiont Rhizophagus irregularis.</title>
        <authorList>
            <person name="Chen E.C.H."/>
            <person name="Morin E."/>
            <person name="Beaudet D."/>
            <person name="Noel J."/>
            <person name="Yildirir G."/>
            <person name="Ndikumana S."/>
            <person name="Charron P."/>
            <person name="St-Onge C."/>
            <person name="Giorgi J."/>
            <person name="Kruger M."/>
            <person name="Marton T."/>
            <person name="Ropars J."/>
            <person name="Grigoriev I.V."/>
            <person name="Hainaut M."/>
            <person name="Henrissat B."/>
            <person name="Roux C."/>
            <person name="Martin F."/>
            <person name="Corradi N."/>
        </authorList>
    </citation>
    <scope>NUCLEOTIDE SEQUENCE [LARGE SCALE GENOMIC DNA]</scope>
    <source>
        <strain evidence="2 3">DAOM 197198</strain>
    </source>
</reference>
<dbReference type="CDD" id="cd00067">
    <property type="entry name" value="GAL4"/>
    <property type="match status" value="1"/>
</dbReference>
<dbReference type="SUPFAM" id="SSF57701">
    <property type="entry name" value="Zn2/Cys6 DNA-binding domain"/>
    <property type="match status" value="1"/>
</dbReference>
<comment type="caution">
    <text evidence="2">The sequence shown here is derived from an EMBL/GenBank/DDBJ whole genome shotgun (WGS) entry which is preliminary data.</text>
</comment>
<dbReference type="AlphaFoldDB" id="A0A2P4QC31"/>
<keyword evidence="3" id="KW-1185">Reference proteome</keyword>
<dbReference type="InterPro" id="IPR001138">
    <property type="entry name" value="Zn2Cys6_DnaBD"/>
</dbReference>
<dbReference type="EMBL" id="AUPC02000063">
    <property type="protein sequence ID" value="POG75200.1"/>
    <property type="molecule type" value="Genomic_DNA"/>
</dbReference>
<evidence type="ECO:0000313" key="2">
    <source>
        <dbReference type="EMBL" id="POG75200.1"/>
    </source>
</evidence>
<dbReference type="PANTHER" id="PTHR47655">
    <property type="entry name" value="QUINIC ACID UTILIZATION ACTIVATOR"/>
    <property type="match status" value="1"/>
</dbReference>
<dbReference type="InterPro" id="IPR052783">
    <property type="entry name" value="Metabolic/Drug-Res_Regulator"/>
</dbReference>
<evidence type="ECO:0000259" key="1">
    <source>
        <dbReference type="PROSITE" id="PS50048"/>
    </source>
</evidence>
<evidence type="ECO:0000313" key="3">
    <source>
        <dbReference type="Proteomes" id="UP000018888"/>
    </source>
</evidence>
<organism evidence="2 3">
    <name type="scientific">Rhizophagus irregularis (strain DAOM 181602 / DAOM 197198 / MUCL 43194)</name>
    <name type="common">Arbuscular mycorrhizal fungus</name>
    <name type="synonym">Glomus intraradices</name>
    <dbReference type="NCBI Taxonomy" id="747089"/>
    <lineage>
        <taxon>Eukaryota</taxon>
        <taxon>Fungi</taxon>
        <taxon>Fungi incertae sedis</taxon>
        <taxon>Mucoromycota</taxon>
        <taxon>Glomeromycotina</taxon>
        <taxon>Glomeromycetes</taxon>
        <taxon>Glomerales</taxon>
        <taxon>Glomeraceae</taxon>
        <taxon>Rhizophagus</taxon>
    </lineage>
</organism>
<reference evidence="2 3" key="1">
    <citation type="journal article" date="2013" name="Proc. Natl. Acad. Sci. U.S.A.">
        <title>Genome of an arbuscular mycorrhizal fungus provides insight into the oldest plant symbiosis.</title>
        <authorList>
            <person name="Tisserant E."/>
            <person name="Malbreil M."/>
            <person name="Kuo A."/>
            <person name="Kohler A."/>
            <person name="Symeonidi A."/>
            <person name="Balestrini R."/>
            <person name="Charron P."/>
            <person name="Duensing N."/>
            <person name="Frei Dit Frey N."/>
            <person name="Gianinazzi-Pearson V."/>
            <person name="Gilbert L.B."/>
            <person name="Handa Y."/>
            <person name="Herr J.R."/>
            <person name="Hijri M."/>
            <person name="Koul R."/>
            <person name="Kawaguchi M."/>
            <person name="Krajinski F."/>
            <person name="Lammers P.J."/>
            <person name="Masclaux F.G."/>
            <person name="Murat C."/>
            <person name="Morin E."/>
            <person name="Ndikumana S."/>
            <person name="Pagni M."/>
            <person name="Petitpierre D."/>
            <person name="Requena N."/>
            <person name="Rosikiewicz P."/>
            <person name="Riley R."/>
            <person name="Saito K."/>
            <person name="San Clemente H."/>
            <person name="Shapiro H."/>
            <person name="van Tuinen D."/>
            <person name="Becard G."/>
            <person name="Bonfante P."/>
            <person name="Paszkowski U."/>
            <person name="Shachar-Hill Y.Y."/>
            <person name="Tuskan G.A."/>
            <person name="Young P.W."/>
            <person name="Sanders I.R."/>
            <person name="Henrissat B."/>
            <person name="Rensing S.A."/>
            <person name="Grigoriev I.V."/>
            <person name="Corradi N."/>
            <person name="Roux C."/>
            <person name="Martin F."/>
        </authorList>
    </citation>
    <scope>NUCLEOTIDE SEQUENCE [LARGE SCALE GENOMIC DNA]</scope>
    <source>
        <strain evidence="2 3">DAOM 197198</strain>
    </source>
</reference>
<dbReference type="GO" id="GO:0000981">
    <property type="term" value="F:DNA-binding transcription factor activity, RNA polymerase II-specific"/>
    <property type="evidence" value="ECO:0007669"/>
    <property type="project" value="InterPro"/>
</dbReference>
<dbReference type="PROSITE" id="PS00463">
    <property type="entry name" value="ZN2_CY6_FUNGAL_1"/>
    <property type="match status" value="1"/>
</dbReference>
<name>A0A2P4QC31_RHIID</name>
<dbReference type="PROSITE" id="PS50048">
    <property type="entry name" value="ZN2_CY6_FUNGAL_2"/>
    <property type="match status" value="1"/>
</dbReference>
<gene>
    <name evidence="2" type="ORF">GLOIN_2v991745</name>
</gene>
<dbReference type="Gene3D" id="4.10.240.10">
    <property type="entry name" value="Zn(2)-C6 fungal-type DNA-binding domain"/>
    <property type="match status" value="1"/>
</dbReference>
<protein>
    <recommendedName>
        <fullName evidence="1">Zn(2)-C6 fungal-type domain-containing protein</fullName>
    </recommendedName>
</protein>
<dbReference type="InterPro" id="IPR036864">
    <property type="entry name" value="Zn2-C6_fun-type_DNA-bd_sf"/>
</dbReference>
<dbReference type="Proteomes" id="UP000018888">
    <property type="component" value="Unassembled WGS sequence"/>
</dbReference>
<proteinExistence type="predicted"/>
<sequence>MHNLGKTFFPIEFFSNLQRVTVACNLCRKIKAKCSGEPVCTQCQKHDKECIFDNQKKKRGPPRGLKKLKRQKEALPLILIRKMEQTYY</sequence>
<dbReference type="Pfam" id="PF00172">
    <property type="entry name" value="Zn_clus"/>
    <property type="match status" value="1"/>
</dbReference>
<dbReference type="GO" id="GO:0008270">
    <property type="term" value="F:zinc ion binding"/>
    <property type="evidence" value="ECO:0007669"/>
    <property type="project" value="InterPro"/>
</dbReference>